<evidence type="ECO:0000313" key="1">
    <source>
        <dbReference type="EMBL" id="MEI2454577.1"/>
    </source>
</evidence>
<reference evidence="1 2" key="1">
    <citation type="submission" date="2024-02" db="EMBL/GenBank/DDBJ databases">
        <title>Lysobacter Genome Sequencing and Mining.</title>
        <authorList>
            <person name="Bierman J."/>
            <person name="Walker M.C."/>
        </authorList>
    </citation>
    <scope>NUCLEOTIDE SEQUENCE [LARGE SCALE GENOMIC DNA]</scope>
    <source>
        <strain evidence="1 2">PB6250</strain>
    </source>
</reference>
<proteinExistence type="predicted"/>
<evidence type="ECO:0000313" key="2">
    <source>
        <dbReference type="Proteomes" id="UP001387215"/>
    </source>
</evidence>
<dbReference type="RefSeq" id="WP_336131476.1">
    <property type="nucleotide sequence ID" value="NZ_JBANDL010000002.1"/>
</dbReference>
<protein>
    <submittedName>
        <fullName evidence="1">Phage tail protein I</fullName>
    </submittedName>
</protein>
<comment type="caution">
    <text evidence="1">The sequence shown here is derived from an EMBL/GenBank/DDBJ whole genome shotgun (WGS) entry which is preliminary data.</text>
</comment>
<dbReference type="InterPro" id="IPR006521">
    <property type="entry name" value="Tail_protein_I"/>
</dbReference>
<gene>
    <name evidence="1" type="ORF">V2J18_07775</name>
</gene>
<dbReference type="NCBIfam" id="TIGR01634">
    <property type="entry name" value="tail_P2_I"/>
    <property type="match status" value="1"/>
</dbReference>
<dbReference type="Pfam" id="PF09684">
    <property type="entry name" value="Tail_P2_I"/>
    <property type="match status" value="1"/>
</dbReference>
<accession>A0ABU8D0Z7</accession>
<sequence length="188" mass="20786">MSDLLPPNASPLMRALAATNAAIAFVPIPLRELRDPMRCPLKILPWLAWERSIDSWKPYWPEHIKRARVRAATEIQRRKGTAQSVREVVAAFGGAVVLREWWQMEPKGRPHTFDVNLTIAGDGGAPPSLEFIADVIAEIERTKPVRSHFTFTQGAYATGGVGVVAAGRVAAYRRIQLTAIEPEETPSP</sequence>
<dbReference type="Proteomes" id="UP001387215">
    <property type="component" value="Unassembled WGS sequence"/>
</dbReference>
<keyword evidence="2" id="KW-1185">Reference proteome</keyword>
<organism evidence="1 2">
    <name type="scientific">Lysobacter firmicutimachus</name>
    <dbReference type="NCBI Taxonomy" id="1792846"/>
    <lineage>
        <taxon>Bacteria</taxon>
        <taxon>Pseudomonadati</taxon>
        <taxon>Pseudomonadota</taxon>
        <taxon>Gammaproteobacteria</taxon>
        <taxon>Lysobacterales</taxon>
        <taxon>Lysobacteraceae</taxon>
        <taxon>Lysobacter</taxon>
    </lineage>
</organism>
<name>A0ABU8D0Z7_9GAMM</name>
<dbReference type="EMBL" id="JBANDL010000002">
    <property type="protein sequence ID" value="MEI2454577.1"/>
    <property type="molecule type" value="Genomic_DNA"/>
</dbReference>